<dbReference type="Gene3D" id="3.20.20.450">
    <property type="entry name" value="EAL domain"/>
    <property type="match status" value="1"/>
</dbReference>
<sequence>MDRCRSSDDEVIGLGRSLGLRVTAEGVESRDQERHLRRLGCEDGQGLLYSVPVPGCGVPPLLLRGL</sequence>
<reference evidence="2 3" key="1">
    <citation type="submission" date="2020-01" db="EMBL/GenBank/DDBJ databases">
        <title>Microvirga sp. nov., an arsenate reduction bacterium isolated from Tibet hotspring sediments.</title>
        <authorList>
            <person name="Yuan C.-G."/>
        </authorList>
    </citation>
    <scope>NUCLEOTIDE SEQUENCE [LARGE SCALE GENOMIC DNA]</scope>
    <source>
        <strain evidence="2 3">SYSU G3D203</strain>
    </source>
</reference>
<dbReference type="PROSITE" id="PS50883">
    <property type="entry name" value="EAL"/>
    <property type="match status" value="1"/>
</dbReference>
<dbReference type="InterPro" id="IPR035919">
    <property type="entry name" value="EAL_sf"/>
</dbReference>
<gene>
    <name evidence="2" type="ORF">GR303_16160</name>
</gene>
<evidence type="ECO:0000313" key="3">
    <source>
        <dbReference type="Proteomes" id="UP000818323"/>
    </source>
</evidence>
<dbReference type="SUPFAM" id="SSF141868">
    <property type="entry name" value="EAL domain-like"/>
    <property type="match status" value="1"/>
</dbReference>
<protein>
    <submittedName>
        <fullName evidence="2">EAL domain-containing protein</fullName>
    </submittedName>
</protein>
<organism evidence="2 3">
    <name type="scientific">Microvirga arsenatis</name>
    <dbReference type="NCBI Taxonomy" id="2692265"/>
    <lineage>
        <taxon>Bacteria</taxon>
        <taxon>Pseudomonadati</taxon>
        <taxon>Pseudomonadota</taxon>
        <taxon>Alphaproteobacteria</taxon>
        <taxon>Hyphomicrobiales</taxon>
        <taxon>Methylobacteriaceae</taxon>
        <taxon>Microvirga</taxon>
    </lineage>
</organism>
<name>A0ABW9Z190_9HYPH</name>
<comment type="caution">
    <text evidence="2">The sequence shown here is derived from an EMBL/GenBank/DDBJ whole genome shotgun (WGS) entry which is preliminary data.</text>
</comment>
<proteinExistence type="predicted"/>
<dbReference type="InterPro" id="IPR001633">
    <property type="entry name" value="EAL_dom"/>
</dbReference>
<evidence type="ECO:0000313" key="2">
    <source>
        <dbReference type="EMBL" id="NBJ25892.1"/>
    </source>
</evidence>
<dbReference type="Proteomes" id="UP000818323">
    <property type="component" value="Unassembled WGS sequence"/>
</dbReference>
<accession>A0ABW9Z190</accession>
<dbReference type="EMBL" id="JAAAXJ010000008">
    <property type="protein sequence ID" value="NBJ25892.1"/>
    <property type="molecule type" value="Genomic_DNA"/>
</dbReference>
<feature type="domain" description="EAL" evidence="1">
    <location>
        <begin position="1"/>
        <end position="66"/>
    </location>
</feature>
<keyword evidence="3" id="KW-1185">Reference proteome</keyword>
<evidence type="ECO:0000259" key="1">
    <source>
        <dbReference type="PROSITE" id="PS50883"/>
    </source>
</evidence>
<dbReference type="Pfam" id="PF00563">
    <property type="entry name" value="EAL"/>
    <property type="match status" value="1"/>
</dbReference>